<dbReference type="InterPro" id="IPR005829">
    <property type="entry name" value="Sugar_transporter_CS"/>
</dbReference>
<feature type="domain" description="Major facilitator superfamily (MFS) profile" evidence="6">
    <location>
        <begin position="1"/>
        <end position="251"/>
    </location>
</feature>
<dbReference type="SUPFAM" id="SSF103473">
    <property type="entry name" value="MFS general substrate transporter"/>
    <property type="match status" value="1"/>
</dbReference>
<dbReference type="PANTHER" id="PTHR23503:SF108">
    <property type="entry name" value="MAJOR FACILITATOR SUPERFAMILY (MFS) PROFILE DOMAIN-CONTAINING PROTEIN"/>
    <property type="match status" value="1"/>
</dbReference>
<reference evidence="8" key="2">
    <citation type="journal article" date="2016" name="Sci. Rep.">
        <title>Dictyocaulus viviparus genome, variome and transcriptome elucidate lungworm biology and support future intervention.</title>
        <authorList>
            <person name="McNulty S.N."/>
            <person name="Strube C."/>
            <person name="Rosa B.A."/>
            <person name="Martin J.C."/>
            <person name="Tyagi R."/>
            <person name="Choi Y.J."/>
            <person name="Wang Q."/>
            <person name="Hallsworth Pepin K."/>
            <person name="Zhang X."/>
            <person name="Ozersky P."/>
            <person name="Wilson R.K."/>
            <person name="Sternberg P.W."/>
            <person name="Gasser R.B."/>
            <person name="Mitreva M."/>
        </authorList>
    </citation>
    <scope>NUCLEOTIDE SEQUENCE [LARGE SCALE GENOMIC DNA]</scope>
    <source>
        <strain evidence="8">HannoverDv2000</strain>
    </source>
</reference>
<feature type="transmembrane region" description="Helical" evidence="5">
    <location>
        <begin position="65"/>
        <end position="88"/>
    </location>
</feature>
<organism evidence="7 8">
    <name type="scientific">Dictyocaulus viviparus</name>
    <name type="common">Bovine lungworm</name>
    <dbReference type="NCBI Taxonomy" id="29172"/>
    <lineage>
        <taxon>Eukaryota</taxon>
        <taxon>Metazoa</taxon>
        <taxon>Ecdysozoa</taxon>
        <taxon>Nematoda</taxon>
        <taxon>Chromadorea</taxon>
        <taxon>Rhabditida</taxon>
        <taxon>Rhabditina</taxon>
        <taxon>Rhabditomorpha</taxon>
        <taxon>Strongyloidea</taxon>
        <taxon>Metastrongylidae</taxon>
        <taxon>Dictyocaulus</taxon>
    </lineage>
</organism>
<evidence type="ECO:0000313" key="7">
    <source>
        <dbReference type="EMBL" id="KJH43908.1"/>
    </source>
</evidence>
<sequence length="251" mass="27899">MGYANAYPNTAVNGFRMFLNKSMKSTIEETTFSWLWSAILNVYFIGFISGSVFTIPIADHIGRKWCLVFGNVTNFIAAFLTSLSIAYFMPSLFVLSRIIFAVGAAISMNSLILLLQESAELSLRGLMSFNAEMAFVITNALGALAGMDDILGNNLVILVGLPCIPSFLSIVVSLYFHESPRFLFVKKNDRKKAGRAIKFYQGIDEQSITTILSSYEAETSTSYGSIKELCLAKHVRKGLFLGWYIHLFFGH</sequence>
<evidence type="ECO:0000313" key="8">
    <source>
        <dbReference type="Proteomes" id="UP000053766"/>
    </source>
</evidence>
<keyword evidence="3 5" id="KW-1133">Transmembrane helix</keyword>
<evidence type="ECO:0000256" key="4">
    <source>
        <dbReference type="ARBA" id="ARBA00023136"/>
    </source>
</evidence>
<dbReference type="InterPro" id="IPR005828">
    <property type="entry name" value="MFS_sugar_transport-like"/>
</dbReference>
<dbReference type="PROSITE" id="PS00216">
    <property type="entry name" value="SUGAR_TRANSPORT_1"/>
    <property type="match status" value="1"/>
</dbReference>
<dbReference type="Gene3D" id="1.20.1250.20">
    <property type="entry name" value="MFS general substrate transporter like domains"/>
    <property type="match status" value="1"/>
</dbReference>
<dbReference type="InterPro" id="IPR045263">
    <property type="entry name" value="GLUT"/>
</dbReference>
<evidence type="ECO:0000256" key="5">
    <source>
        <dbReference type="SAM" id="Phobius"/>
    </source>
</evidence>
<dbReference type="STRING" id="29172.A0A0D8XH35"/>
<dbReference type="AlphaFoldDB" id="A0A0D8XH35"/>
<gene>
    <name evidence="7" type="ORF">DICVIV_10069</name>
</gene>
<keyword evidence="2 5" id="KW-0812">Transmembrane</keyword>
<accession>A0A0D8XH35</accession>
<comment type="subcellular location">
    <subcellularLocation>
        <location evidence="1">Membrane</location>
        <topology evidence="1">Multi-pass membrane protein</topology>
    </subcellularLocation>
</comment>
<evidence type="ECO:0000256" key="1">
    <source>
        <dbReference type="ARBA" id="ARBA00004141"/>
    </source>
</evidence>
<dbReference type="GO" id="GO:0015149">
    <property type="term" value="F:hexose transmembrane transporter activity"/>
    <property type="evidence" value="ECO:0007669"/>
    <property type="project" value="TreeGrafter"/>
</dbReference>
<feature type="transmembrane region" description="Helical" evidence="5">
    <location>
        <begin position="127"/>
        <end position="147"/>
    </location>
</feature>
<dbReference type="PANTHER" id="PTHR23503">
    <property type="entry name" value="SOLUTE CARRIER FAMILY 2"/>
    <property type="match status" value="1"/>
</dbReference>
<keyword evidence="4 5" id="KW-0472">Membrane</keyword>
<dbReference type="EMBL" id="KN716516">
    <property type="protein sequence ID" value="KJH43908.1"/>
    <property type="molecule type" value="Genomic_DNA"/>
</dbReference>
<dbReference type="Proteomes" id="UP000053766">
    <property type="component" value="Unassembled WGS sequence"/>
</dbReference>
<protein>
    <recommendedName>
        <fullName evidence="6">Major facilitator superfamily (MFS) profile domain-containing protein</fullName>
    </recommendedName>
</protein>
<dbReference type="Pfam" id="PF00083">
    <property type="entry name" value="Sugar_tr"/>
    <property type="match status" value="1"/>
</dbReference>
<proteinExistence type="predicted"/>
<dbReference type="InterPro" id="IPR036259">
    <property type="entry name" value="MFS_trans_sf"/>
</dbReference>
<name>A0A0D8XH35_DICVI</name>
<feature type="transmembrane region" description="Helical" evidence="5">
    <location>
        <begin position="153"/>
        <end position="176"/>
    </location>
</feature>
<evidence type="ECO:0000259" key="6">
    <source>
        <dbReference type="PROSITE" id="PS50850"/>
    </source>
</evidence>
<evidence type="ECO:0000256" key="3">
    <source>
        <dbReference type="ARBA" id="ARBA00022989"/>
    </source>
</evidence>
<evidence type="ECO:0000256" key="2">
    <source>
        <dbReference type="ARBA" id="ARBA00022692"/>
    </source>
</evidence>
<feature type="transmembrane region" description="Helical" evidence="5">
    <location>
        <begin position="94"/>
        <end position="115"/>
    </location>
</feature>
<keyword evidence="8" id="KW-1185">Reference proteome</keyword>
<dbReference type="PROSITE" id="PS50850">
    <property type="entry name" value="MFS"/>
    <property type="match status" value="1"/>
</dbReference>
<reference evidence="7 8" key="1">
    <citation type="submission" date="2013-11" db="EMBL/GenBank/DDBJ databases">
        <title>Draft genome of the bovine lungworm Dictyocaulus viviparus.</title>
        <authorList>
            <person name="Mitreva M."/>
        </authorList>
    </citation>
    <scope>NUCLEOTIDE SEQUENCE [LARGE SCALE GENOMIC DNA]</scope>
    <source>
        <strain evidence="7 8">HannoverDv2000</strain>
    </source>
</reference>
<feature type="transmembrane region" description="Helical" evidence="5">
    <location>
        <begin position="34"/>
        <end position="58"/>
    </location>
</feature>
<dbReference type="OrthoDB" id="4540492at2759"/>
<dbReference type="InterPro" id="IPR020846">
    <property type="entry name" value="MFS_dom"/>
</dbReference>
<dbReference type="GO" id="GO:0016020">
    <property type="term" value="C:membrane"/>
    <property type="evidence" value="ECO:0007669"/>
    <property type="project" value="UniProtKB-SubCell"/>
</dbReference>